<keyword evidence="2 4" id="KW-0689">Ribosomal protein</keyword>
<dbReference type="OrthoDB" id="371736at2157"/>
<dbReference type="KEGG" id="pfm:Pyrfu_0230"/>
<dbReference type="GO" id="GO:0000049">
    <property type="term" value="F:tRNA binding"/>
    <property type="evidence" value="ECO:0007669"/>
    <property type="project" value="UniProtKB-UniRule"/>
</dbReference>
<dbReference type="GO" id="GO:0006412">
    <property type="term" value="P:translation"/>
    <property type="evidence" value="ECO:0007669"/>
    <property type="project" value="UniProtKB-UniRule"/>
</dbReference>
<dbReference type="GeneID" id="11139869"/>
<dbReference type="FunCoup" id="G0EEY8">
    <property type="interactions" value="185"/>
</dbReference>
<dbReference type="NCBIfam" id="TIGR01046">
    <property type="entry name" value="uS10_euk_arch"/>
    <property type="match status" value="1"/>
</dbReference>
<reference evidence="6 7" key="1">
    <citation type="journal article" date="2011" name="Stand. Genomic Sci.">
        <title>Complete genome sequence of the hyperthermophilic chemolithoautotroph Pyrolobus fumarii type strain (1A).</title>
        <authorList>
            <person name="Anderson I."/>
            <person name="Goker M."/>
            <person name="Nolan M."/>
            <person name="Lucas S."/>
            <person name="Hammon N."/>
            <person name="Deshpande S."/>
            <person name="Cheng J.F."/>
            <person name="Tapia R."/>
            <person name="Han C."/>
            <person name="Goodwin L."/>
            <person name="Pitluck S."/>
            <person name="Huntemann M."/>
            <person name="Liolios K."/>
            <person name="Ivanova N."/>
            <person name="Pagani I."/>
            <person name="Mavromatis K."/>
            <person name="Ovchinikova G."/>
            <person name="Pati A."/>
            <person name="Chen A."/>
            <person name="Palaniappan K."/>
            <person name="Land M."/>
            <person name="Hauser L."/>
            <person name="Brambilla E.M."/>
            <person name="Huber H."/>
            <person name="Yasawong M."/>
            <person name="Rohde M."/>
            <person name="Spring S."/>
            <person name="Abt B."/>
            <person name="Sikorski J."/>
            <person name="Wirth R."/>
            <person name="Detter J.C."/>
            <person name="Woyke T."/>
            <person name="Bristow J."/>
            <person name="Eisen J.A."/>
            <person name="Markowitz V."/>
            <person name="Hugenholtz P."/>
            <person name="Kyrpides N.C."/>
            <person name="Klenk H.P."/>
            <person name="Lapidus A."/>
        </authorList>
    </citation>
    <scope>NUCLEOTIDE SEQUENCE [LARGE SCALE GENOMIC DNA]</scope>
    <source>
        <strain evidence="7">DSM 11204 / 1A</strain>
    </source>
</reference>
<comment type="similarity">
    <text evidence="1 4">Belongs to the universal ribosomal protein uS10 family.</text>
</comment>
<dbReference type="PROSITE" id="PS00361">
    <property type="entry name" value="RIBOSOMAL_S10"/>
    <property type="match status" value="1"/>
</dbReference>
<evidence type="ECO:0000259" key="5">
    <source>
        <dbReference type="SMART" id="SM01403"/>
    </source>
</evidence>
<protein>
    <recommendedName>
        <fullName evidence="4">Small ribosomal subunit protein uS10</fullName>
    </recommendedName>
</protein>
<accession>G0EEY8</accession>
<dbReference type="Pfam" id="PF00338">
    <property type="entry name" value="Ribosomal_S10"/>
    <property type="match status" value="1"/>
</dbReference>
<keyword evidence="3 4" id="KW-0687">Ribonucleoprotein</keyword>
<evidence type="ECO:0000256" key="4">
    <source>
        <dbReference type="HAMAP-Rule" id="MF_00508"/>
    </source>
</evidence>
<dbReference type="SMART" id="SM01403">
    <property type="entry name" value="Ribosomal_S10"/>
    <property type="match status" value="1"/>
</dbReference>
<dbReference type="InterPro" id="IPR018268">
    <property type="entry name" value="Ribosomal_uS10_CS"/>
</dbReference>
<dbReference type="GO" id="GO:0015935">
    <property type="term" value="C:small ribosomal subunit"/>
    <property type="evidence" value="ECO:0007669"/>
    <property type="project" value="UniProtKB-UniRule"/>
</dbReference>
<evidence type="ECO:0000256" key="3">
    <source>
        <dbReference type="ARBA" id="ARBA00023274"/>
    </source>
</evidence>
<dbReference type="AlphaFoldDB" id="G0EEY8"/>
<comment type="function">
    <text evidence="4">Involved in the binding of tRNA to the ribosomes.</text>
</comment>
<dbReference type="HAMAP" id="MF_00508">
    <property type="entry name" value="Ribosomal_uS10"/>
    <property type="match status" value="1"/>
</dbReference>
<dbReference type="EMBL" id="CP002838">
    <property type="protein sequence ID" value="AEM38102.1"/>
    <property type="molecule type" value="Genomic_DNA"/>
</dbReference>
<dbReference type="Proteomes" id="UP000001037">
    <property type="component" value="Chromosome"/>
</dbReference>
<feature type="domain" description="Small ribosomal subunit protein uS10" evidence="5">
    <location>
        <begin position="8"/>
        <end position="102"/>
    </location>
</feature>
<name>G0EEY8_PYRF1</name>
<evidence type="ECO:0000313" key="6">
    <source>
        <dbReference type="EMBL" id="AEM38102.1"/>
    </source>
</evidence>
<dbReference type="eggNOG" id="arCOG01758">
    <property type="taxonomic scope" value="Archaea"/>
</dbReference>
<dbReference type="InterPro" id="IPR027486">
    <property type="entry name" value="Ribosomal_uS10_dom"/>
</dbReference>
<dbReference type="Gene3D" id="3.30.70.600">
    <property type="entry name" value="Ribosomal protein S10 domain"/>
    <property type="match status" value="1"/>
</dbReference>
<evidence type="ECO:0000313" key="7">
    <source>
        <dbReference type="Proteomes" id="UP000001037"/>
    </source>
</evidence>
<dbReference type="PANTHER" id="PTHR11700">
    <property type="entry name" value="30S RIBOSOMAL PROTEIN S10 FAMILY MEMBER"/>
    <property type="match status" value="1"/>
</dbReference>
<dbReference type="RefSeq" id="WP_014025779.1">
    <property type="nucleotide sequence ID" value="NC_015931.1"/>
</dbReference>
<evidence type="ECO:0000256" key="2">
    <source>
        <dbReference type="ARBA" id="ARBA00022980"/>
    </source>
</evidence>
<keyword evidence="7" id="KW-1185">Reference proteome</keyword>
<gene>
    <name evidence="4" type="primary">rps10</name>
    <name evidence="6" type="ordered locus">Pyrfu_0230</name>
</gene>
<proteinExistence type="inferred from homology"/>
<sequence length="109" mass="12607">MAAVPMARIKLWSPDVQSLNDVAQKIVSIAKRMGVEVRGPIPLPTKRLVVATLRLPHGEGSKVWDKWELRIHSRLILVRLDERLMKELMRIRVPENVHIEIKVPRARPR</sequence>
<evidence type="ECO:0000256" key="1">
    <source>
        <dbReference type="ARBA" id="ARBA00007102"/>
    </source>
</evidence>
<dbReference type="InterPro" id="IPR001848">
    <property type="entry name" value="Ribosomal_uS10"/>
</dbReference>
<dbReference type="HOGENOM" id="CLU_122625_0_1_2"/>
<dbReference type="InterPro" id="IPR005729">
    <property type="entry name" value="Ribosomal_uS10_euk/arc"/>
</dbReference>
<dbReference type="GO" id="GO:0003735">
    <property type="term" value="F:structural constituent of ribosome"/>
    <property type="evidence" value="ECO:0007669"/>
    <property type="project" value="UniProtKB-UniRule"/>
</dbReference>
<dbReference type="SUPFAM" id="SSF54999">
    <property type="entry name" value="Ribosomal protein S10"/>
    <property type="match status" value="1"/>
</dbReference>
<dbReference type="InParanoid" id="G0EEY8"/>
<dbReference type="STRING" id="694429.Pyrfu_0230"/>
<dbReference type="InterPro" id="IPR036838">
    <property type="entry name" value="Ribosomal_uS10_dom_sf"/>
</dbReference>
<dbReference type="PRINTS" id="PR00971">
    <property type="entry name" value="RIBOSOMALS10"/>
</dbReference>
<organism evidence="6 7">
    <name type="scientific">Pyrolobus fumarii (strain DSM 11204 / 1A)</name>
    <dbReference type="NCBI Taxonomy" id="694429"/>
    <lineage>
        <taxon>Archaea</taxon>
        <taxon>Thermoproteota</taxon>
        <taxon>Thermoprotei</taxon>
        <taxon>Desulfurococcales</taxon>
        <taxon>Pyrodictiaceae</taxon>
        <taxon>Pyrolobus</taxon>
    </lineage>
</organism>
<comment type="subunit">
    <text evidence="4">Part of the 30S ribosomal subunit.</text>
</comment>